<sequence>MMAAVAVAATVGYLRGAAQLRDRGDEWPRWHSGEFADGTFVLAAALVARPPEGSFATSTAQHVVVAMVASLLVLARPVTPHVARGVGRNPEADARRGPVSPNGRPPVPARGRCVGHRRLVTAVSDIAEWSRAP</sequence>
<gene>
    <name evidence="7" type="ORF">DIU77_01250</name>
</gene>
<keyword evidence="5" id="KW-0472">Membrane</keyword>
<proteinExistence type="predicted"/>
<evidence type="ECO:0000256" key="6">
    <source>
        <dbReference type="SAM" id="MobiDB-lite"/>
    </source>
</evidence>
<accession>A0A2W4K4R2</accession>
<feature type="region of interest" description="Disordered" evidence="6">
    <location>
        <begin position="83"/>
        <end position="111"/>
    </location>
</feature>
<protein>
    <submittedName>
        <fullName evidence="7">Uncharacterized protein</fullName>
    </submittedName>
</protein>
<dbReference type="AlphaFoldDB" id="A0A2W4K4R2"/>
<evidence type="ECO:0000313" key="7">
    <source>
        <dbReference type="EMBL" id="PZN01248.1"/>
    </source>
</evidence>
<name>A0A2W4K4R2_9PSEU</name>
<comment type="subcellular location">
    <subcellularLocation>
        <location evidence="1">Cell membrane</location>
        <topology evidence="1">Multi-pass membrane protein</topology>
    </subcellularLocation>
</comment>
<keyword evidence="3" id="KW-0812">Transmembrane</keyword>
<dbReference type="GO" id="GO:0005886">
    <property type="term" value="C:plasma membrane"/>
    <property type="evidence" value="ECO:0007669"/>
    <property type="project" value="UniProtKB-SubCell"/>
</dbReference>
<reference evidence="7" key="1">
    <citation type="submission" date="2018-05" db="EMBL/GenBank/DDBJ databases">
        <authorList>
            <person name="Lanie J.A."/>
            <person name="Ng W.-L."/>
            <person name="Kazmierczak K.M."/>
            <person name="Andrzejewski T.M."/>
            <person name="Davidsen T.M."/>
            <person name="Wayne K.J."/>
            <person name="Tettelin H."/>
            <person name="Glass J.I."/>
            <person name="Rusch D."/>
            <person name="Podicherti R."/>
            <person name="Tsui H.-C.T."/>
            <person name="Winkler M.E."/>
        </authorList>
    </citation>
    <scope>NUCLEOTIDE SEQUENCE</scope>
    <source>
        <strain evidence="7">ZC4RG45</strain>
    </source>
</reference>
<dbReference type="InterPro" id="IPR019108">
    <property type="entry name" value="Caa3_assmbl_CtaG-rel"/>
</dbReference>
<evidence type="ECO:0000256" key="3">
    <source>
        <dbReference type="ARBA" id="ARBA00022692"/>
    </source>
</evidence>
<evidence type="ECO:0000256" key="1">
    <source>
        <dbReference type="ARBA" id="ARBA00004651"/>
    </source>
</evidence>
<keyword evidence="4" id="KW-1133">Transmembrane helix</keyword>
<organism evidence="7">
    <name type="scientific">Thermocrispum agreste</name>
    <dbReference type="NCBI Taxonomy" id="37925"/>
    <lineage>
        <taxon>Bacteria</taxon>
        <taxon>Bacillati</taxon>
        <taxon>Actinomycetota</taxon>
        <taxon>Actinomycetes</taxon>
        <taxon>Pseudonocardiales</taxon>
        <taxon>Pseudonocardiaceae</taxon>
        <taxon>Thermocrispum</taxon>
    </lineage>
</organism>
<evidence type="ECO:0000256" key="4">
    <source>
        <dbReference type="ARBA" id="ARBA00022989"/>
    </source>
</evidence>
<dbReference type="EMBL" id="QGUI01000026">
    <property type="protein sequence ID" value="PZN01248.1"/>
    <property type="molecule type" value="Genomic_DNA"/>
</dbReference>
<evidence type="ECO:0000256" key="5">
    <source>
        <dbReference type="ARBA" id="ARBA00023136"/>
    </source>
</evidence>
<comment type="caution">
    <text evidence="7">The sequence shown here is derived from an EMBL/GenBank/DDBJ whole genome shotgun (WGS) entry which is preliminary data.</text>
</comment>
<evidence type="ECO:0000256" key="2">
    <source>
        <dbReference type="ARBA" id="ARBA00022475"/>
    </source>
</evidence>
<keyword evidence="2" id="KW-1003">Cell membrane</keyword>
<dbReference type="Pfam" id="PF09678">
    <property type="entry name" value="Caa3_CtaG"/>
    <property type="match status" value="1"/>
</dbReference>